<dbReference type="InterPro" id="IPR002575">
    <property type="entry name" value="Aminoglycoside_PTrfase"/>
</dbReference>
<keyword evidence="2" id="KW-0808">Transferase</keyword>
<evidence type="ECO:0000313" key="3">
    <source>
        <dbReference type="Proteomes" id="UP000291469"/>
    </source>
</evidence>
<evidence type="ECO:0000259" key="1">
    <source>
        <dbReference type="Pfam" id="PF01636"/>
    </source>
</evidence>
<gene>
    <name evidence="2" type="ORF">ER308_03310</name>
</gene>
<sequence>MEDSTLRRPEAALWEAYEEPLAAAVEAGGGAVRAARPTEVRYEPSRRTVVRFRCEVDWSGRDASGNASGSGGRRVESYALAHGELPARAARVVGPEGVTLAAWAYPGDPCLPGLPSVCAPEGAAALIRGLSRDHVHSGRVARVVPRVYRPTSRAVLEVIGGGRSLFLKVVPPDQAERLARLHRALERDLPVPGVLGAAPDRGVLALGALPGRTLGTALVDGASVPAPGTVLRPLRGLAGTSTDPAVGAAEPPGVHAARHARLLAAVVPSVGRLARQVAAAADVPWCPDRIVHGDFHDAQVLVSGERVTGLLDLDRVRPGDAIDDLVSLLAHLRVLAWANPRATTNVAAYAARVHELATRRVSAEEVAGRVAGALLGLAGWPFRAQHEAWPVRVRELVRLAAAAAAGHERALIGTSSTVQRGG</sequence>
<accession>A0A411YBZ4</accession>
<dbReference type="RefSeq" id="WP_131153680.1">
    <property type="nucleotide sequence ID" value="NZ_CP036402.1"/>
</dbReference>
<reference evidence="2 3" key="1">
    <citation type="submission" date="2019-01" db="EMBL/GenBank/DDBJ databases">
        <title>Egibacter rhizosphaerae EGI 80759T.</title>
        <authorList>
            <person name="Chen D.-D."/>
            <person name="Tian Y."/>
            <person name="Jiao J.-Y."/>
            <person name="Zhang X.-T."/>
            <person name="Zhang Y.-G."/>
            <person name="Zhang Y."/>
            <person name="Xiao M."/>
            <person name="Shu W.-S."/>
            <person name="Li W.-J."/>
        </authorList>
    </citation>
    <scope>NUCLEOTIDE SEQUENCE [LARGE SCALE GENOMIC DNA]</scope>
    <source>
        <strain evidence="2 3">EGI 80759</strain>
    </source>
</reference>
<dbReference type="OrthoDB" id="3837844at2"/>
<evidence type="ECO:0000313" key="2">
    <source>
        <dbReference type="EMBL" id="QBI18682.1"/>
    </source>
</evidence>
<dbReference type="Gene3D" id="3.90.1200.10">
    <property type="match status" value="1"/>
</dbReference>
<organism evidence="2 3">
    <name type="scientific">Egibacter rhizosphaerae</name>
    <dbReference type="NCBI Taxonomy" id="1670831"/>
    <lineage>
        <taxon>Bacteria</taxon>
        <taxon>Bacillati</taxon>
        <taxon>Actinomycetota</taxon>
        <taxon>Nitriliruptoria</taxon>
        <taxon>Egibacterales</taxon>
        <taxon>Egibacteraceae</taxon>
        <taxon>Egibacter</taxon>
    </lineage>
</organism>
<proteinExistence type="predicted"/>
<keyword evidence="3" id="KW-1185">Reference proteome</keyword>
<protein>
    <submittedName>
        <fullName evidence="2">Aminoglycoside phosphotransferase family protein</fullName>
    </submittedName>
</protein>
<dbReference type="KEGG" id="erz:ER308_03310"/>
<dbReference type="AlphaFoldDB" id="A0A411YBZ4"/>
<dbReference type="Pfam" id="PF01636">
    <property type="entry name" value="APH"/>
    <property type="match status" value="1"/>
</dbReference>
<dbReference type="SUPFAM" id="SSF56112">
    <property type="entry name" value="Protein kinase-like (PK-like)"/>
    <property type="match status" value="1"/>
</dbReference>
<name>A0A411YBZ4_9ACTN</name>
<feature type="domain" description="Aminoglycoside phosphotransferase" evidence="1">
    <location>
        <begin position="155"/>
        <end position="347"/>
    </location>
</feature>
<dbReference type="EMBL" id="CP036402">
    <property type="protein sequence ID" value="QBI18682.1"/>
    <property type="molecule type" value="Genomic_DNA"/>
</dbReference>
<dbReference type="GO" id="GO:0016740">
    <property type="term" value="F:transferase activity"/>
    <property type="evidence" value="ECO:0007669"/>
    <property type="project" value="UniProtKB-KW"/>
</dbReference>
<dbReference type="InterPro" id="IPR011009">
    <property type="entry name" value="Kinase-like_dom_sf"/>
</dbReference>
<dbReference type="Proteomes" id="UP000291469">
    <property type="component" value="Chromosome"/>
</dbReference>